<accession>A0A0H5Q1P5</accession>
<reference evidence="1" key="2">
    <citation type="submission" date="2015-07" db="EMBL/GenBank/DDBJ databases">
        <title>Plasmids, circular viruses and viroids from rat gut.</title>
        <authorList>
            <person name="Jorgensen T.J."/>
            <person name="Hansen M.A."/>
            <person name="Xu Z."/>
            <person name="Tabak M.A."/>
            <person name="Sorensen S.J."/>
            <person name="Hansen L.H."/>
        </authorList>
    </citation>
    <scope>NUCLEOTIDE SEQUENCE</scope>
    <source>
        <plasmid evidence="1">pRGRH0595</plasmid>
    </source>
</reference>
<organism evidence="1">
    <name type="scientific">uncultured prokaryote</name>
    <dbReference type="NCBI Taxonomy" id="198431"/>
    <lineage>
        <taxon>unclassified sequences</taxon>
        <taxon>environmental samples</taxon>
    </lineage>
</organism>
<reference evidence="1" key="1">
    <citation type="submission" date="2015-06" db="EMBL/GenBank/DDBJ databases">
        <authorList>
            <person name="Joergensen T."/>
        </authorList>
    </citation>
    <scope>NUCLEOTIDE SEQUENCE</scope>
    <source>
        <plasmid evidence="1">pRGRH0595</plasmid>
    </source>
</reference>
<dbReference type="AlphaFoldDB" id="A0A0H5Q1P5"/>
<keyword evidence="1" id="KW-0614">Plasmid</keyword>
<evidence type="ECO:0000313" key="1">
    <source>
        <dbReference type="EMBL" id="CRY95339.1"/>
    </source>
</evidence>
<geneLocation type="plasmid" evidence="1">
    <name>pRGRH0595</name>
</geneLocation>
<proteinExistence type="predicted"/>
<sequence length="126" mass="14012">MDYRMLYEKLVAEAEENGLGGEFVDWGISISKWRADPVALALYGWLLENEPEGMAAKSERQIDWEMGIVGMASSRRREEAVKSWRRSPGAAERENGGFLVALGLSNAERSAANEAMIAEIPKVAFF</sequence>
<dbReference type="EMBL" id="LN853226">
    <property type="protein sequence ID" value="CRY95339.1"/>
    <property type="molecule type" value="Genomic_DNA"/>
</dbReference>
<protein>
    <submittedName>
        <fullName evidence="1">Uncharacterized protein</fullName>
    </submittedName>
</protein>
<name>A0A0H5Q1P5_9ZZZZ</name>